<keyword evidence="1 6" id="KW-0489">Methyltransferase</keyword>
<keyword evidence="4" id="KW-0680">Restriction system</keyword>
<dbReference type="InterPro" id="IPR001525">
    <property type="entry name" value="C5_MeTfrase"/>
</dbReference>
<keyword evidence="3 6" id="KW-0949">S-adenosyl-L-methionine</keyword>
<dbReference type="InterPro" id="IPR018117">
    <property type="entry name" value="C5_DNA_meth_AS"/>
</dbReference>
<proteinExistence type="inferred from homology"/>
<dbReference type="EMBL" id="AP013042">
    <property type="protein sequence ID" value="BAS67165.1"/>
    <property type="molecule type" value="Genomic_DNA"/>
</dbReference>
<dbReference type="Gene3D" id="3.40.50.150">
    <property type="entry name" value="Vaccinia Virus protein VP39"/>
    <property type="match status" value="1"/>
</dbReference>
<dbReference type="Gene3D" id="3.90.120.10">
    <property type="entry name" value="DNA Methylase, subunit A, domain 2"/>
    <property type="match status" value="1"/>
</dbReference>
<dbReference type="Pfam" id="PF00145">
    <property type="entry name" value="DNA_methylase"/>
    <property type="match status" value="1"/>
</dbReference>
<dbReference type="PROSITE" id="PS51679">
    <property type="entry name" value="SAM_MT_C5"/>
    <property type="match status" value="1"/>
</dbReference>
<sequence>MAKIKDISKIDYSSKKEYGSFYPVLEHQETLDGVEDAFQVGLLDHFETEEHDYNKPDFTFIDLFAGIGGFHLAASSLGGKCVFASEFDENARKTYEANFLRHNKDLFYSGNFAGDITKIDEKDIPNFDFLFAGFPCQPFSKGGHRKGFEDTRGTLFFDVARIIKHHNPSYILLENVQNLVTHDNGKTFETICNTLDELGYAINTSPLILSPDDFGIPAIRKRIFIPAIKKALIKKDKFSLNLSTSLSLANEKGAYAIVDKKPVNKEFYISDYETKVLEAWNEFYLGIDIKVIGYPIWAKEFNKDYKIIDTPKWKVNFILKNRELYKRNKKFIDKWLKKYNYLDWMKPTQQKMEWQAGADIDNIYEGLIQFRPSGIRVKRPNKFSTLVAMNQPQIIGKYKRRLTPKETKKLQSFPVDFALPIQNNIALKQLGNSVNIEVVKKVIQNMRSYAN</sequence>
<dbReference type="RefSeq" id="WP_083502938.1">
    <property type="nucleotide sequence ID" value="NZ_AP013042.1"/>
</dbReference>
<comment type="catalytic activity">
    <reaction evidence="5 8">
        <text>a 2'-deoxycytidine in DNA + S-adenosyl-L-methionine = a 5-methyl-2'-deoxycytidine in DNA + S-adenosyl-L-homocysteine + H(+)</text>
        <dbReference type="Rhea" id="RHEA:13681"/>
        <dbReference type="Rhea" id="RHEA-COMP:11369"/>
        <dbReference type="Rhea" id="RHEA-COMP:11370"/>
        <dbReference type="ChEBI" id="CHEBI:15378"/>
        <dbReference type="ChEBI" id="CHEBI:57856"/>
        <dbReference type="ChEBI" id="CHEBI:59789"/>
        <dbReference type="ChEBI" id="CHEBI:85452"/>
        <dbReference type="ChEBI" id="CHEBI:85454"/>
        <dbReference type="EC" id="2.1.1.37"/>
    </reaction>
</comment>
<dbReference type="GO" id="GO:0003886">
    <property type="term" value="F:DNA (cytosine-5-)-methyltransferase activity"/>
    <property type="evidence" value="ECO:0007669"/>
    <property type="project" value="UniProtKB-EC"/>
</dbReference>
<dbReference type="PANTHER" id="PTHR46098:SF1">
    <property type="entry name" value="TRNA (CYTOSINE(38)-C(5))-METHYLTRANSFERASE"/>
    <property type="match status" value="1"/>
</dbReference>
<dbReference type="GO" id="GO:0032259">
    <property type="term" value="P:methylation"/>
    <property type="evidence" value="ECO:0007669"/>
    <property type="project" value="UniProtKB-KW"/>
</dbReference>
<evidence type="ECO:0000256" key="8">
    <source>
        <dbReference type="RuleBase" id="RU000417"/>
    </source>
</evidence>
<keyword evidence="2 6" id="KW-0808">Transferase</keyword>
<name>A0A0P0UQ78_9GAMM</name>
<dbReference type="InterPro" id="IPR050750">
    <property type="entry name" value="C5-MTase"/>
</dbReference>
<evidence type="ECO:0000256" key="6">
    <source>
        <dbReference type="PROSITE-ProRule" id="PRU01016"/>
    </source>
</evidence>
<comment type="similarity">
    <text evidence="6 7">Belongs to the class I-like SAM-binding methyltransferase superfamily. C5-methyltransferase family.</text>
</comment>
<evidence type="ECO:0000256" key="5">
    <source>
        <dbReference type="ARBA" id="ARBA00047422"/>
    </source>
</evidence>
<evidence type="ECO:0000256" key="2">
    <source>
        <dbReference type="ARBA" id="ARBA00022679"/>
    </source>
</evidence>
<dbReference type="PROSITE" id="PS00094">
    <property type="entry name" value="C5_MTASE_1"/>
    <property type="match status" value="1"/>
</dbReference>
<dbReference type="Proteomes" id="UP000067399">
    <property type="component" value="Chromosome"/>
</dbReference>
<dbReference type="EC" id="2.1.1.37" evidence="8"/>
<evidence type="ECO:0000256" key="7">
    <source>
        <dbReference type="RuleBase" id="RU000416"/>
    </source>
</evidence>
<gene>
    <name evidence="9" type="ORF">BSEPE_0141</name>
</gene>
<dbReference type="REBASE" id="127782">
    <property type="entry name" value="M.EbaMkORF141P"/>
</dbReference>
<dbReference type="KEGG" id="ebh:BSEPE_0141"/>
<evidence type="ECO:0000256" key="3">
    <source>
        <dbReference type="ARBA" id="ARBA00022691"/>
    </source>
</evidence>
<dbReference type="InterPro" id="IPR031303">
    <property type="entry name" value="C5_meth_CS"/>
</dbReference>
<evidence type="ECO:0000256" key="4">
    <source>
        <dbReference type="ARBA" id="ARBA00022747"/>
    </source>
</evidence>
<feature type="active site" evidence="6">
    <location>
        <position position="136"/>
    </location>
</feature>
<organism evidence="9 10">
    <name type="scientific">endosymbiont of Bathymodiolus septemdierum str. Myojin knoll</name>
    <dbReference type="NCBI Taxonomy" id="1303921"/>
    <lineage>
        <taxon>Bacteria</taxon>
        <taxon>Pseudomonadati</taxon>
        <taxon>Pseudomonadota</taxon>
        <taxon>Gammaproteobacteria</taxon>
        <taxon>sulfur-oxidizing symbionts</taxon>
    </lineage>
</organism>
<evidence type="ECO:0000313" key="10">
    <source>
        <dbReference type="Proteomes" id="UP000067399"/>
    </source>
</evidence>
<dbReference type="PRINTS" id="PR00105">
    <property type="entry name" value="C5METTRFRASE"/>
</dbReference>
<protein>
    <recommendedName>
        <fullName evidence="8">Cytosine-specific methyltransferase</fullName>
        <ecNumber evidence="8">2.1.1.37</ecNumber>
    </recommendedName>
</protein>
<accession>A0A0P0UQ78</accession>
<evidence type="ECO:0000256" key="1">
    <source>
        <dbReference type="ARBA" id="ARBA00022603"/>
    </source>
</evidence>
<dbReference type="SUPFAM" id="SSF53335">
    <property type="entry name" value="S-adenosyl-L-methionine-dependent methyltransferases"/>
    <property type="match status" value="1"/>
</dbReference>
<dbReference type="STRING" id="1303921.BSEPE_0141"/>
<dbReference type="GO" id="GO:0009307">
    <property type="term" value="P:DNA restriction-modification system"/>
    <property type="evidence" value="ECO:0007669"/>
    <property type="project" value="UniProtKB-KW"/>
</dbReference>
<dbReference type="InterPro" id="IPR029063">
    <property type="entry name" value="SAM-dependent_MTases_sf"/>
</dbReference>
<dbReference type="AlphaFoldDB" id="A0A0P0UQ78"/>
<reference evidence="9 10" key="2">
    <citation type="journal article" date="2016" name="ISME J.">
        <title>Heterogeneous composition of key metabolic gene clusters in a vent mussel symbiont population.</title>
        <authorList>
            <person name="Ikuta T."/>
            <person name="Takaki Y."/>
            <person name="Nagai Y."/>
            <person name="Shimamura S."/>
            <person name="Tsuda M."/>
            <person name="Kawagucci S."/>
            <person name="Aoki Y."/>
            <person name="Inoue K."/>
            <person name="Teruya M."/>
            <person name="Satou K."/>
            <person name="Teruya K."/>
            <person name="Shimoji M."/>
            <person name="Tamotsu H."/>
            <person name="Hirano T."/>
            <person name="Maruyama T."/>
            <person name="Yoshida T."/>
        </authorList>
    </citation>
    <scope>NUCLEOTIDE SEQUENCE [LARGE SCALE GENOMIC DNA]</scope>
    <source>
        <strain evidence="9 10">Myojin Knoll</strain>
    </source>
</reference>
<reference evidence="9 10" key="1">
    <citation type="journal article" date="2000" name="Mar. Ecol. Prog. Ser.">
        <title>Phylogenetic characterization of endosymbionts in three hydrothermal vent mussels: influence on host distributions.</title>
        <authorList>
            <person name="Fujiwara Y."/>
            <person name="Takai K."/>
            <person name="Uematsu K."/>
            <person name="Tsuchida S."/>
            <person name="Hunt J.C."/>
            <person name="Hashimoto J."/>
        </authorList>
    </citation>
    <scope>NUCLEOTIDE SEQUENCE [LARGE SCALE GENOMIC DNA]</scope>
    <source>
        <strain evidence="9 10">Myojin Knoll</strain>
    </source>
</reference>
<dbReference type="OrthoDB" id="9813719at2"/>
<keyword evidence="10" id="KW-1185">Reference proteome</keyword>
<dbReference type="CDD" id="cd00315">
    <property type="entry name" value="Cyt_C5_DNA_methylase"/>
    <property type="match status" value="1"/>
</dbReference>
<evidence type="ECO:0000313" key="9">
    <source>
        <dbReference type="EMBL" id="BAS67165.1"/>
    </source>
</evidence>
<dbReference type="PROSITE" id="PS00095">
    <property type="entry name" value="C5_MTASE_2"/>
    <property type="match status" value="1"/>
</dbReference>
<dbReference type="NCBIfam" id="TIGR00675">
    <property type="entry name" value="dcm"/>
    <property type="match status" value="1"/>
</dbReference>
<dbReference type="PANTHER" id="PTHR46098">
    <property type="entry name" value="TRNA (CYTOSINE(38)-C(5))-METHYLTRANSFERASE"/>
    <property type="match status" value="1"/>
</dbReference>